<organism evidence="1 2">
    <name type="scientific">Hyalomma asiaticum</name>
    <name type="common">Tick</name>
    <dbReference type="NCBI Taxonomy" id="266040"/>
    <lineage>
        <taxon>Eukaryota</taxon>
        <taxon>Metazoa</taxon>
        <taxon>Ecdysozoa</taxon>
        <taxon>Arthropoda</taxon>
        <taxon>Chelicerata</taxon>
        <taxon>Arachnida</taxon>
        <taxon>Acari</taxon>
        <taxon>Parasitiformes</taxon>
        <taxon>Ixodida</taxon>
        <taxon>Ixodoidea</taxon>
        <taxon>Ixodidae</taxon>
        <taxon>Hyalomminae</taxon>
        <taxon>Hyalomma</taxon>
    </lineage>
</organism>
<dbReference type="Proteomes" id="UP000821845">
    <property type="component" value="Chromosome 7"/>
</dbReference>
<proteinExistence type="predicted"/>
<comment type="caution">
    <text evidence="1">The sequence shown here is derived from an EMBL/GenBank/DDBJ whole genome shotgun (WGS) entry which is preliminary data.</text>
</comment>
<evidence type="ECO:0000313" key="2">
    <source>
        <dbReference type="Proteomes" id="UP000821845"/>
    </source>
</evidence>
<name>A0ACB7RTE8_HYAAI</name>
<accession>A0ACB7RTE8</accession>
<protein>
    <submittedName>
        <fullName evidence="1">Uncharacterized protein</fullName>
    </submittedName>
</protein>
<reference evidence="1" key="1">
    <citation type="submission" date="2020-05" db="EMBL/GenBank/DDBJ databases">
        <title>Large-scale comparative analyses of tick genomes elucidate their genetic diversity and vector capacities.</title>
        <authorList>
            <person name="Jia N."/>
            <person name="Wang J."/>
            <person name="Shi W."/>
            <person name="Du L."/>
            <person name="Sun Y."/>
            <person name="Zhan W."/>
            <person name="Jiang J."/>
            <person name="Wang Q."/>
            <person name="Zhang B."/>
            <person name="Ji P."/>
            <person name="Sakyi L.B."/>
            <person name="Cui X."/>
            <person name="Yuan T."/>
            <person name="Jiang B."/>
            <person name="Yang W."/>
            <person name="Lam T.T.-Y."/>
            <person name="Chang Q."/>
            <person name="Ding S."/>
            <person name="Wang X."/>
            <person name="Zhu J."/>
            <person name="Ruan X."/>
            <person name="Zhao L."/>
            <person name="Wei J."/>
            <person name="Que T."/>
            <person name="Du C."/>
            <person name="Cheng J."/>
            <person name="Dai P."/>
            <person name="Han X."/>
            <person name="Huang E."/>
            <person name="Gao Y."/>
            <person name="Liu J."/>
            <person name="Shao H."/>
            <person name="Ye R."/>
            <person name="Li L."/>
            <person name="Wei W."/>
            <person name="Wang X."/>
            <person name="Wang C."/>
            <person name="Yang T."/>
            <person name="Huo Q."/>
            <person name="Li W."/>
            <person name="Guo W."/>
            <person name="Chen H."/>
            <person name="Zhou L."/>
            <person name="Ni X."/>
            <person name="Tian J."/>
            <person name="Zhou Y."/>
            <person name="Sheng Y."/>
            <person name="Liu T."/>
            <person name="Pan Y."/>
            <person name="Xia L."/>
            <person name="Li J."/>
            <person name="Zhao F."/>
            <person name="Cao W."/>
        </authorList>
    </citation>
    <scope>NUCLEOTIDE SEQUENCE</scope>
    <source>
        <strain evidence="1">Hyas-2018</strain>
    </source>
</reference>
<evidence type="ECO:0000313" key="1">
    <source>
        <dbReference type="EMBL" id="KAH6925903.1"/>
    </source>
</evidence>
<gene>
    <name evidence="1" type="ORF">HPB50_011818</name>
</gene>
<dbReference type="EMBL" id="CM023487">
    <property type="protein sequence ID" value="KAH6925903.1"/>
    <property type="molecule type" value="Genomic_DNA"/>
</dbReference>
<keyword evidence="2" id="KW-1185">Reference proteome</keyword>
<sequence>MSRLVSSAVTKVTLLEALQFDAEELQELLKFRSLLSAVLSNSQLILHKICELIEAATVSQYQRLLRTQTGRRILERLGFEPQACFKQTGKVPPRVRDRLRLLPLPKNMHPVHHEGRRKDRAEALQKSLEGREDVIYTDAAEYKQGKILGSMTRTTSRFQRDEVVAVVLPLVGKVDGAAKGDGTVTIIVAKMLPALQKAEANHAKNLQVHLLQIHLVDKLKVADESERDDPSLSEERDLAPSRS</sequence>